<evidence type="ECO:0000256" key="1">
    <source>
        <dbReference type="SAM" id="MobiDB-lite"/>
    </source>
</evidence>
<sequence length="95" mass="10335">GRARLDHDGPRPLALHDLPARSLLGRDHRCVSGLHLRGDPLRPGDPRLQRSRPGRHRHRHDARGGAGRTAGLWVLLLARDAPGGARGGRRVAGHI</sequence>
<feature type="region of interest" description="Disordered" evidence="1">
    <location>
        <begin position="34"/>
        <end position="65"/>
    </location>
</feature>
<reference evidence="2" key="1">
    <citation type="submission" date="2020-02" db="EMBL/GenBank/DDBJ databases">
        <authorList>
            <person name="Meier V. D."/>
        </authorList>
    </citation>
    <scope>NUCLEOTIDE SEQUENCE</scope>
    <source>
        <strain evidence="2">AVDCRST_MAG67</strain>
    </source>
</reference>
<feature type="compositionally biased region" description="Basic residues" evidence="1">
    <location>
        <begin position="49"/>
        <end position="61"/>
    </location>
</feature>
<gene>
    <name evidence="2" type="ORF">AVDCRST_MAG67-3633</name>
</gene>
<name>A0A6J4TJV0_9ACTN</name>
<protein>
    <submittedName>
        <fullName evidence="2">Uncharacterized protein</fullName>
    </submittedName>
</protein>
<evidence type="ECO:0000313" key="2">
    <source>
        <dbReference type="EMBL" id="CAA9525361.1"/>
    </source>
</evidence>
<feature type="non-terminal residue" evidence="2">
    <location>
        <position position="1"/>
    </location>
</feature>
<dbReference type="EMBL" id="CADCVQ010000152">
    <property type="protein sequence ID" value="CAA9525361.1"/>
    <property type="molecule type" value="Genomic_DNA"/>
</dbReference>
<proteinExistence type="predicted"/>
<accession>A0A6J4TJV0</accession>
<dbReference type="AlphaFoldDB" id="A0A6J4TJV0"/>
<organism evidence="2">
    <name type="scientific">uncultured Solirubrobacteraceae bacterium</name>
    <dbReference type="NCBI Taxonomy" id="1162706"/>
    <lineage>
        <taxon>Bacteria</taxon>
        <taxon>Bacillati</taxon>
        <taxon>Actinomycetota</taxon>
        <taxon>Thermoleophilia</taxon>
        <taxon>Solirubrobacterales</taxon>
        <taxon>Solirubrobacteraceae</taxon>
        <taxon>environmental samples</taxon>
    </lineage>
</organism>
<feature type="non-terminal residue" evidence="2">
    <location>
        <position position="95"/>
    </location>
</feature>
<feature type="compositionally biased region" description="Basic and acidic residues" evidence="1">
    <location>
        <begin position="34"/>
        <end position="48"/>
    </location>
</feature>